<reference evidence="1 2" key="1">
    <citation type="journal article" date="2010" name="Stand. Genomic Sci.">
        <title>Complete genome sequence of Rhizobium leguminosarum bv. trifolii strain WSM1325, an effective microsymbiont of annual Mediterranean clovers.</title>
        <authorList>
            <person name="Reeve W."/>
            <person name="O'Hara G."/>
            <person name="Chain P."/>
            <person name="Ardley J."/>
            <person name="Brau L."/>
            <person name="Nandesena K."/>
            <person name="Tiwari R."/>
            <person name="Copeland A."/>
            <person name="Nolan M."/>
            <person name="Han C."/>
            <person name="Brettin T."/>
            <person name="Land M."/>
            <person name="Ovchinikova G."/>
            <person name="Ivanova N."/>
            <person name="Mavromatis K."/>
            <person name="Markowitz V."/>
            <person name="Kyrpides N."/>
            <person name="Melino V."/>
            <person name="Denton M."/>
            <person name="Yates R."/>
            <person name="Howieson J."/>
        </authorList>
    </citation>
    <scope>NUCLEOTIDE SEQUENCE [LARGE SCALE GENOMIC DNA]</scope>
    <source>
        <strain evidence="2">WSM1325</strain>
        <plasmid evidence="2">Plasmid pR132503</plasmid>
    </source>
</reference>
<dbReference type="AlphaFoldDB" id="C6B851"/>
<dbReference type="KEGG" id="rlg:Rleg_5794"/>
<protein>
    <submittedName>
        <fullName evidence="1">Uncharacterized protein</fullName>
    </submittedName>
</protein>
<sequence>MARHFFNAHDGILFGYGWPRAPGLHSARSEAERWRAIGVSALPYK</sequence>
<dbReference type="EMBL" id="CP001625">
    <property type="protein sequence ID" value="ACS60583.1"/>
    <property type="molecule type" value="Genomic_DNA"/>
</dbReference>
<evidence type="ECO:0000313" key="1">
    <source>
        <dbReference type="EMBL" id="ACS60583.1"/>
    </source>
</evidence>
<evidence type="ECO:0000313" key="2">
    <source>
        <dbReference type="Proteomes" id="UP000002256"/>
    </source>
</evidence>
<proteinExistence type="predicted"/>
<accession>C6B851</accession>
<keyword evidence="1" id="KW-0614">Plasmid</keyword>
<dbReference type="Proteomes" id="UP000002256">
    <property type="component" value="Plasmid pR132503"/>
</dbReference>
<geneLocation type="plasmid" evidence="1 2">
    <name>pR132503</name>
</geneLocation>
<name>C6B851_RHILS</name>
<gene>
    <name evidence="1" type="ordered locus">Rleg_5794</name>
</gene>
<organism evidence="1 2">
    <name type="scientific">Rhizobium leguminosarum bv. trifolii (strain WSM1325)</name>
    <dbReference type="NCBI Taxonomy" id="395491"/>
    <lineage>
        <taxon>Bacteria</taxon>
        <taxon>Pseudomonadati</taxon>
        <taxon>Pseudomonadota</taxon>
        <taxon>Alphaproteobacteria</taxon>
        <taxon>Hyphomicrobiales</taxon>
        <taxon>Rhizobiaceae</taxon>
        <taxon>Rhizobium/Agrobacterium group</taxon>
        <taxon>Rhizobium</taxon>
    </lineage>
</organism>
<dbReference type="HOGENOM" id="CLU_3204429_0_0_5"/>